<comment type="caution">
    <text evidence="2">The sequence shown here is derived from an EMBL/GenBank/DDBJ whole genome shotgun (WGS) entry which is preliminary data.</text>
</comment>
<proteinExistence type="predicted"/>
<evidence type="ECO:0000313" key="3">
    <source>
        <dbReference type="Proteomes" id="UP000005475"/>
    </source>
</evidence>
<dbReference type="Proteomes" id="UP000005475">
    <property type="component" value="Unassembled WGS sequence"/>
</dbReference>
<accession>A0AAN3AAY2</accession>
<evidence type="ECO:0000313" key="2">
    <source>
        <dbReference type="EMBL" id="EDO13227.1"/>
    </source>
</evidence>
<name>A0AAN3AAY2_BACO1</name>
<dbReference type="AlphaFoldDB" id="A0AAN3AAY2"/>
<reference evidence="2 3" key="1">
    <citation type="submission" date="2007-03" db="EMBL/GenBank/DDBJ databases">
        <authorList>
            <person name="Fulton L."/>
            <person name="Clifton S."/>
            <person name="Fulton B."/>
            <person name="Xu J."/>
            <person name="Minx P."/>
            <person name="Pepin K.H."/>
            <person name="Johnson M."/>
            <person name="Thiruvilangam P."/>
            <person name="Bhonagiri V."/>
            <person name="Nash W.E."/>
            <person name="Mardis E.R."/>
            <person name="Wilson R.K."/>
        </authorList>
    </citation>
    <scope>NUCLEOTIDE SEQUENCE [LARGE SCALE GENOMIC DNA]</scope>
    <source>
        <strain evidence="3">ATCC 8483 / DSM 1896 / JCM 5824 / BCRC 10623 / CCUG 4943 / NCTC 11153</strain>
    </source>
</reference>
<organism evidence="2 3">
    <name type="scientific">Bacteroides ovatus (strain ATCC 8483 / DSM 1896 / JCM 5824 / BCRC 10623 / CCUG 4943 / NCTC 11153)</name>
    <dbReference type="NCBI Taxonomy" id="411476"/>
    <lineage>
        <taxon>Bacteria</taxon>
        <taxon>Pseudomonadati</taxon>
        <taxon>Bacteroidota</taxon>
        <taxon>Bacteroidia</taxon>
        <taxon>Bacteroidales</taxon>
        <taxon>Bacteroidaceae</taxon>
        <taxon>Bacteroides</taxon>
    </lineage>
</organism>
<protein>
    <submittedName>
        <fullName evidence="2">Uncharacterized protein</fullName>
    </submittedName>
</protein>
<evidence type="ECO:0000256" key="1">
    <source>
        <dbReference type="SAM" id="MobiDB-lite"/>
    </source>
</evidence>
<sequence>MIHRKAVNNRKLINKRHRERNNRKSGESPGKAAAIMYEK</sequence>
<dbReference type="EMBL" id="AAXF02000040">
    <property type="protein sequence ID" value="EDO13227.1"/>
    <property type="molecule type" value="Genomic_DNA"/>
</dbReference>
<gene>
    <name evidence="2" type="ORF">BACOVA_00973</name>
</gene>
<feature type="compositionally biased region" description="Basic residues" evidence="1">
    <location>
        <begin position="1"/>
        <end position="23"/>
    </location>
</feature>
<reference evidence="3" key="2">
    <citation type="submission" date="2007-04" db="EMBL/GenBank/DDBJ databases">
        <title>Draft genome sequence of Bacteroides ovatus (ATCC 8483).</title>
        <authorList>
            <person name="Sudarsanam P."/>
            <person name="Ley R."/>
            <person name="Guruge J."/>
            <person name="Turnbaugh P.J."/>
            <person name="Mahowald M."/>
            <person name="Liep D."/>
            <person name="Gordon J."/>
        </authorList>
    </citation>
    <scope>NUCLEOTIDE SEQUENCE [LARGE SCALE GENOMIC DNA]</scope>
    <source>
        <strain evidence="3">ATCC 8483 / DSM 1896 / JCM 5824 / BCRC 10623 / CCUG 4943 / NCTC 11153</strain>
    </source>
</reference>
<feature type="region of interest" description="Disordered" evidence="1">
    <location>
        <begin position="1"/>
        <end position="39"/>
    </location>
</feature>